<evidence type="ECO:0000313" key="4">
    <source>
        <dbReference type="EMBL" id="ELY39559.1"/>
    </source>
</evidence>
<dbReference type="STRING" id="795797.HacjB3_06350"/>
<evidence type="ECO:0000256" key="1">
    <source>
        <dbReference type="SAM" id="Phobius"/>
    </source>
</evidence>
<dbReference type="AlphaFoldDB" id="D8JAD9"/>
<keyword evidence="1" id="KW-0812">Transmembrane</keyword>
<sequence length="164" mass="17138">MVRRRVGTSLYAGVLFTVLGLVAWASGQPFVFPSLGPSAFILAFDRRGERTRTYRIVGGHLIGGVVGLLSYSLLAHGVSITPAPAAFSPDGLWLAASGVCSIVLTSWAMIATNTNHAPACATTLIVSLGLLSTPLQVAIIVVSVVVLVEIHSVVLALFERVVGE</sequence>
<dbReference type="PATRIC" id="fig|795797.18.peg.1266"/>
<gene>
    <name evidence="3" type="ordered locus">HacjB3_06350</name>
    <name evidence="4" type="ORF">C497_04747</name>
</gene>
<evidence type="ECO:0000259" key="2">
    <source>
        <dbReference type="Pfam" id="PF04982"/>
    </source>
</evidence>
<evidence type="ECO:0000313" key="5">
    <source>
        <dbReference type="Proteomes" id="UP000000390"/>
    </source>
</evidence>
<dbReference type="KEGG" id="hje:HacjB3_06350"/>
<dbReference type="Proteomes" id="UP000000390">
    <property type="component" value="Chromosome"/>
</dbReference>
<feature type="domain" description="HPP transmembrane region" evidence="2">
    <location>
        <begin position="12"/>
        <end position="155"/>
    </location>
</feature>
<dbReference type="GeneID" id="9419075"/>
<evidence type="ECO:0000313" key="3">
    <source>
        <dbReference type="EMBL" id="ADJ14661.1"/>
    </source>
</evidence>
<dbReference type="RefSeq" id="WP_008414874.1">
    <property type="nucleotide sequence ID" value="NC_014297.1"/>
</dbReference>
<accession>D8JAD9</accession>
<proteinExistence type="predicted"/>
<dbReference type="HOGENOM" id="CLU_102559_1_0_2"/>
<dbReference type="EMBL" id="AOHV01000013">
    <property type="protein sequence ID" value="ELY39559.1"/>
    <property type="molecule type" value="Genomic_DNA"/>
</dbReference>
<keyword evidence="1" id="KW-0472">Membrane</keyword>
<dbReference type="OrthoDB" id="167785at2157"/>
<organism evidence="3 5">
    <name type="scientific">Halalkalicoccus jeotgali (strain DSM 18796 / CECT 7217 / JCM 14584 / KCTC 4019 / B3)</name>
    <dbReference type="NCBI Taxonomy" id="795797"/>
    <lineage>
        <taxon>Archaea</taxon>
        <taxon>Methanobacteriati</taxon>
        <taxon>Methanobacteriota</taxon>
        <taxon>Stenosarchaea group</taxon>
        <taxon>Halobacteria</taxon>
        <taxon>Halobacteriales</taxon>
        <taxon>Halococcaceae</taxon>
        <taxon>Halalkalicoccus</taxon>
    </lineage>
</organism>
<dbReference type="EMBL" id="CP002062">
    <property type="protein sequence ID" value="ADJ14661.1"/>
    <property type="molecule type" value="Genomic_DNA"/>
</dbReference>
<evidence type="ECO:0000313" key="6">
    <source>
        <dbReference type="Proteomes" id="UP000011645"/>
    </source>
</evidence>
<reference evidence="3 5" key="1">
    <citation type="journal article" date="2010" name="J. Bacteriol.">
        <title>Complete genome sequence of Halalkalicoccus jeotgali B3(T), an extremely halophilic archaeon.</title>
        <authorList>
            <person name="Roh S.W."/>
            <person name="Nam Y.D."/>
            <person name="Nam S.H."/>
            <person name="Choi S.H."/>
            <person name="Park H.S."/>
            <person name="Bae J.W."/>
        </authorList>
    </citation>
    <scope>NUCLEOTIDE SEQUENCE [LARGE SCALE GENOMIC DNA]</scope>
    <source>
        <strain evidence="3">B3</strain>
        <strain evidence="5">DSM 18796 / CECT 7217 / JCM 14584 / KCTC 4019 / B3</strain>
    </source>
</reference>
<keyword evidence="1" id="KW-1133">Transmembrane helix</keyword>
<keyword evidence="6" id="KW-1185">Reference proteome</keyword>
<name>D8JAD9_HALJB</name>
<feature type="transmembrane region" description="Helical" evidence="1">
    <location>
        <begin position="56"/>
        <end position="79"/>
    </location>
</feature>
<dbReference type="Pfam" id="PF04982">
    <property type="entry name" value="TM_HPP"/>
    <property type="match status" value="1"/>
</dbReference>
<dbReference type="Proteomes" id="UP000011645">
    <property type="component" value="Unassembled WGS sequence"/>
</dbReference>
<feature type="transmembrane region" description="Helical" evidence="1">
    <location>
        <begin position="91"/>
        <end position="110"/>
    </location>
</feature>
<protein>
    <recommendedName>
        <fullName evidence="2">HPP transmembrane region domain-containing protein</fullName>
    </recommendedName>
</protein>
<dbReference type="InterPro" id="IPR058581">
    <property type="entry name" value="TM_HPP"/>
</dbReference>
<reference evidence="4 6" key="2">
    <citation type="journal article" date="2014" name="PLoS Genet.">
        <title>Phylogenetically driven sequencing of extremely halophilic archaea reveals strategies for static and dynamic osmo-response.</title>
        <authorList>
            <person name="Becker E.A."/>
            <person name="Seitzer P.M."/>
            <person name="Tritt A."/>
            <person name="Larsen D."/>
            <person name="Krusor M."/>
            <person name="Yao A.I."/>
            <person name="Wu D."/>
            <person name="Madern D."/>
            <person name="Eisen J.A."/>
            <person name="Darling A.E."/>
            <person name="Facciotti M.T."/>
        </authorList>
    </citation>
    <scope>NUCLEOTIDE SEQUENCE [LARGE SCALE GENOMIC DNA]</scope>
    <source>
        <strain evidence="4">B3</strain>
        <strain evidence="6">DSM 18796 / CECT 7217 / JCM 14584 / KCTC 4019 / B3</strain>
    </source>
</reference>
<dbReference type="eggNOG" id="arCOG06321">
    <property type="taxonomic scope" value="Archaea"/>
</dbReference>